<evidence type="ECO:0000256" key="10">
    <source>
        <dbReference type="HAMAP-Rule" id="MF_00185"/>
    </source>
</evidence>
<dbReference type="Gene3D" id="3.40.50.300">
    <property type="entry name" value="P-loop containing nucleotide triphosphate hydrolases"/>
    <property type="match status" value="1"/>
</dbReference>
<dbReference type="HAMAP" id="MF_00185">
    <property type="entry name" value="IPP_trans"/>
    <property type="match status" value="1"/>
</dbReference>
<dbReference type="AlphaFoldDB" id="A0A517Z4N5"/>
<feature type="binding site" evidence="10">
    <location>
        <begin position="16"/>
        <end position="23"/>
    </location>
    <ligand>
        <name>ATP</name>
        <dbReference type="ChEBI" id="CHEBI:30616"/>
    </ligand>
</feature>
<dbReference type="FunFam" id="1.10.20.140:FF:000001">
    <property type="entry name" value="tRNA dimethylallyltransferase"/>
    <property type="match status" value="1"/>
</dbReference>
<keyword evidence="15" id="KW-1185">Reference proteome</keyword>
<comment type="caution">
    <text evidence="10">Lacks conserved residue(s) required for the propagation of feature annotation.</text>
</comment>
<accession>A0A517Z4N5</accession>
<feature type="region of interest" description="Interaction with substrate tRNA" evidence="10">
    <location>
        <begin position="41"/>
        <end position="44"/>
    </location>
</feature>
<feature type="site" description="Interaction with substrate tRNA" evidence="10">
    <location>
        <position position="129"/>
    </location>
</feature>
<dbReference type="Pfam" id="PF01715">
    <property type="entry name" value="IPPT"/>
    <property type="match status" value="1"/>
</dbReference>
<reference evidence="14 15" key="1">
    <citation type="submission" date="2019-02" db="EMBL/GenBank/DDBJ databases">
        <title>Deep-cultivation of Planctomycetes and their phenomic and genomic characterization uncovers novel biology.</title>
        <authorList>
            <person name="Wiegand S."/>
            <person name="Jogler M."/>
            <person name="Boedeker C."/>
            <person name="Pinto D."/>
            <person name="Vollmers J."/>
            <person name="Rivas-Marin E."/>
            <person name="Kohn T."/>
            <person name="Peeters S.H."/>
            <person name="Heuer A."/>
            <person name="Rast P."/>
            <person name="Oberbeckmann S."/>
            <person name="Bunk B."/>
            <person name="Jeske O."/>
            <person name="Meyerdierks A."/>
            <person name="Storesund J.E."/>
            <person name="Kallscheuer N."/>
            <person name="Luecker S."/>
            <person name="Lage O.M."/>
            <person name="Pohl T."/>
            <person name="Merkel B.J."/>
            <person name="Hornburger P."/>
            <person name="Mueller R.-W."/>
            <person name="Bruemmer F."/>
            <person name="Labrenz M."/>
            <person name="Spormann A.M."/>
            <person name="Op den Camp H."/>
            <person name="Overmann J."/>
            <person name="Amann R."/>
            <person name="Jetten M.S.M."/>
            <person name="Mascher T."/>
            <person name="Medema M.H."/>
            <person name="Devos D.P."/>
            <person name="Kaster A.-K."/>
            <person name="Ovreas L."/>
            <person name="Rohde M."/>
            <person name="Galperin M.Y."/>
            <person name="Jogler C."/>
        </authorList>
    </citation>
    <scope>NUCLEOTIDE SEQUENCE [LARGE SCALE GENOMIC DNA]</scope>
    <source>
        <strain evidence="14 15">Mal4</strain>
    </source>
</reference>
<comment type="catalytic activity">
    <reaction evidence="9 10 11">
        <text>adenosine(37) in tRNA + dimethylallyl diphosphate = N(6)-dimethylallyladenosine(37) in tRNA + diphosphate</text>
        <dbReference type="Rhea" id="RHEA:26482"/>
        <dbReference type="Rhea" id="RHEA-COMP:10162"/>
        <dbReference type="Rhea" id="RHEA-COMP:10375"/>
        <dbReference type="ChEBI" id="CHEBI:33019"/>
        <dbReference type="ChEBI" id="CHEBI:57623"/>
        <dbReference type="ChEBI" id="CHEBI:74411"/>
        <dbReference type="ChEBI" id="CHEBI:74415"/>
        <dbReference type="EC" id="2.5.1.75"/>
    </reaction>
</comment>
<evidence type="ECO:0000256" key="6">
    <source>
        <dbReference type="ARBA" id="ARBA00022741"/>
    </source>
</evidence>
<comment type="cofactor">
    <cofactor evidence="1 10">
        <name>Mg(2+)</name>
        <dbReference type="ChEBI" id="CHEBI:18420"/>
    </cofactor>
</comment>
<evidence type="ECO:0000256" key="11">
    <source>
        <dbReference type="RuleBase" id="RU003783"/>
    </source>
</evidence>
<dbReference type="Proteomes" id="UP000320496">
    <property type="component" value="Chromosome"/>
</dbReference>
<evidence type="ECO:0000256" key="12">
    <source>
        <dbReference type="RuleBase" id="RU003784"/>
    </source>
</evidence>
<dbReference type="GO" id="GO:0052381">
    <property type="term" value="F:tRNA dimethylallyltransferase activity"/>
    <property type="evidence" value="ECO:0007669"/>
    <property type="project" value="UniProtKB-UniRule"/>
</dbReference>
<evidence type="ECO:0000313" key="14">
    <source>
        <dbReference type="EMBL" id="QDU37451.1"/>
    </source>
</evidence>
<dbReference type="GO" id="GO:0006400">
    <property type="term" value="P:tRNA modification"/>
    <property type="evidence" value="ECO:0007669"/>
    <property type="project" value="TreeGrafter"/>
</dbReference>
<evidence type="ECO:0000256" key="2">
    <source>
        <dbReference type="ARBA" id="ARBA00003213"/>
    </source>
</evidence>
<evidence type="ECO:0000256" key="9">
    <source>
        <dbReference type="ARBA" id="ARBA00049563"/>
    </source>
</evidence>
<dbReference type="InterPro" id="IPR027417">
    <property type="entry name" value="P-loop_NTPase"/>
</dbReference>
<keyword evidence="5 10" id="KW-0819">tRNA processing</keyword>
<evidence type="ECO:0000313" key="15">
    <source>
        <dbReference type="Proteomes" id="UP000320496"/>
    </source>
</evidence>
<protein>
    <recommendedName>
        <fullName evidence="10">tRNA dimethylallyltransferase</fullName>
        <ecNumber evidence="10">2.5.1.75</ecNumber>
    </recommendedName>
    <alternativeName>
        <fullName evidence="10">Dimethylallyl diphosphate:tRNA dimethylallyltransferase</fullName>
        <shortName evidence="10">DMAPP:tRNA dimethylallyltransferase</shortName>
        <shortName evidence="10">DMATase</shortName>
    </alternativeName>
    <alternativeName>
        <fullName evidence="10">Isopentenyl-diphosphate:tRNA isopentenyltransferase</fullName>
        <shortName evidence="10">IPP transferase</shortName>
        <shortName evidence="10">IPPT</shortName>
        <shortName evidence="10">IPTase</shortName>
    </alternativeName>
</protein>
<comment type="function">
    <text evidence="2 10 12">Catalyzes the transfer of a dimethylallyl group onto the adenine at position 37 in tRNAs that read codons beginning with uridine, leading to the formation of N6-(dimethylallyl)adenosine (i(6)A).</text>
</comment>
<sequence length="312" mass="34908">MHFELRLLQRCWFIAGPTAVGKTTLAIEIATRLGAEILSLDSMSLYRGMDIGTAKPSAEEQQRIPHHLVDILDPHEGCDVANYVELAHQAAMEIDARGKIPLFAGGTGLYLRSILRGVFVGPSADPEFRSKVEEEADGQPPGYLHEKLRSVDPASAVRLHPNDQRRLIRALEVYHVTGRPASVLQTQQPLPAADRPRHVYWLEPPRDWLYDRINRRVDAMIAEGLVDEVRALLARPDGIGSTARQALGYKEIIDHLDGRCTLDEAITAIKTRTRQFAKRQHTWFRNLEECTPIAVIPDESPSELADRLVALA</sequence>
<evidence type="ECO:0000256" key="5">
    <source>
        <dbReference type="ARBA" id="ARBA00022694"/>
    </source>
</evidence>
<dbReference type="OrthoDB" id="9776390at2"/>
<dbReference type="GO" id="GO:0005524">
    <property type="term" value="F:ATP binding"/>
    <property type="evidence" value="ECO:0007669"/>
    <property type="project" value="UniProtKB-UniRule"/>
</dbReference>
<evidence type="ECO:0000256" key="4">
    <source>
        <dbReference type="ARBA" id="ARBA00022679"/>
    </source>
</evidence>
<comment type="subunit">
    <text evidence="10">Monomer.</text>
</comment>
<dbReference type="InterPro" id="IPR018022">
    <property type="entry name" value="IPT"/>
</dbReference>
<dbReference type="EMBL" id="CP036275">
    <property type="protein sequence ID" value="QDU37451.1"/>
    <property type="molecule type" value="Genomic_DNA"/>
</dbReference>
<feature type="binding site" evidence="10">
    <location>
        <begin position="18"/>
        <end position="23"/>
    </location>
    <ligand>
        <name>substrate</name>
    </ligand>
</feature>
<keyword evidence="4 10" id="KW-0808">Transferase</keyword>
<evidence type="ECO:0000256" key="3">
    <source>
        <dbReference type="ARBA" id="ARBA00005842"/>
    </source>
</evidence>
<organism evidence="14 15">
    <name type="scientific">Maioricimonas rarisocia</name>
    <dbReference type="NCBI Taxonomy" id="2528026"/>
    <lineage>
        <taxon>Bacteria</taxon>
        <taxon>Pseudomonadati</taxon>
        <taxon>Planctomycetota</taxon>
        <taxon>Planctomycetia</taxon>
        <taxon>Planctomycetales</taxon>
        <taxon>Planctomycetaceae</taxon>
        <taxon>Maioricimonas</taxon>
    </lineage>
</organism>
<gene>
    <name evidence="10 14" type="primary">miaA</name>
    <name evidence="14" type="ORF">Mal4_17640</name>
</gene>
<keyword evidence="8 10" id="KW-0460">Magnesium</keyword>
<evidence type="ECO:0000256" key="7">
    <source>
        <dbReference type="ARBA" id="ARBA00022840"/>
    </source>
</evidence>
<dbReference type="SUPFAM" id="SSF52540">
    <property type="entry name" value="P-loop containing nucleoside triphosphate hydrolases"/>
    <property type="match status" value="2"/>
</dbReference>
<dbReference type="EC" id="2.5.1.75" evidence="10"/>
<dbReference type="NCBIfam" id="TIGR00174">
    <property type="entry name" value="miaA"/>
    <property type="match status" value="1"/>
</dbReference>
<dbReference type="InterPro" id="IPR039657">
    <property type="entry name" value="Dimethylallyltransferase"/>
</dbReference>
<evidence type="ECO:0000256" key="1">
    <source>
        <dbReference type="ARBA" id="ARBA00001946"/>
    </source>
</evidence>
<evidence type="ECO:0000256" key="13">
    <source>
        <dbReference type="RuleBase" id="RU003785"/>
    </source>
</evidence>
<dbReference type="PANTHER" id="PTHR11088:SF60">
    <property type="entry name" value="TRNA DIMETHYLALLYLTRANSFERASE"/>
    <property type="match status" value="1"/>
</dbReference>
<proteinExistence type="inferred from homology"/>
<keyword evidence="7 10" id="KW-0067">ATP-binding</keyword>
<evidence type="ECO:0000256" key="8">
    <source>
        <dbReference type="ARBA" id="ARBA00022842"/>
    </source>
</evidence>
<dbReference type="PANTHER" id="PTHR11088">
    <property type="entry name" value="TRNA DIMETHYLALLYLTRANSFERASE"/>
    <property type="match status" value="1"/>
</dbReference>
<feature type="site" description="Interaction with substrate tRNA" evidence="10">
    <location>
        <position position="107"/>
    </location>
</feature>
<dbReference type="KEGG" id="mri:Mal4_17640"/>
<keyword evidence="6 10" id="KW-0547">Nucleotide-binding</keyword>
<dbReference type="RefSeq" id="WP_145368292.1">
    <property type="nucleotide sequence ID" value="NZ_CP036275.1"/>
</dbReference>
<comment type="similarity">
    <text evidence="3 10 13">Belongs to the IPP transferase family.</text>
</comment>
<name>A0A517Z4N5_9PLAN</name>
<dbReference type="Gene3D" id="1.10.20.140">
    <property type="match status" value="1"/>
</dbReference>